<evidence type="ECO:0000256" key="2">
    <source>
        <dbReference type="SAM" id="MobiDB-lite"/>
    </source>
</evidence>
<dbReference type="Proteomes" id="UP000654075">
    <property type="component" value="Unassembled WGS sequence"/>
</dbReference>
<organism evidence="4 5">
    <name type="scientific">Polarella glacialis</name>
    <name type="common">Dinoflagellate</name>
    <dbReference type="NCBI Taxonomy" id="89957"/>
    <lineage>
        <taxon>Eukaryota</taxon>
        <taxon>Sar</taxon>
        <taxon>Alveolata</taxon>
        <taxon>Dinophyceae</taxon>
        <taxon>Suessiales</taxon>
        <taxon>Suessiaceae</taxon>
        <taxon>Polarella</taxon>
    </lineage>
</organism>
<dbReference type="Pfam" id="PF01722">
    <property type="entry name" value="BolA"/>
    <property type="match status" value="1"/>
</dbReference>
<dbReference type="EMBL" id="CAJNNW010007149">
    <property type="protein sequence ID" value="CAE8648974.1"/>
    <property type="molecule type" value="Genomic_DNA"/>
</dbReference>
<dbReference type="InterPro" id="IPR002634">
    <property type="entry name" value="BolA"/>
</dbReference>
<proteinExistence type="inferred from homology"/>
<dbReference type="Proteomes" id="UP000626109">
    <property type="component" value="Unassembled WGS sequence"/>
</dbReference>
<dbReference type="EMBL" id="CAJNNV010012847">
    <property type="protein sequence ID" value="CAE8601154.1"/>
    <property type="molecule type" value="Genomic_DNA"/>
</dbReference>
<dbReference type="PANTHER" id="PTHR46230:SF7">
    <property type="entry name" value="BOLA-LIKE PROTEIN 1"/>
    <property type="match status" value="1"/>
</dbReference>
<dbReference type="AlphaFoldDB" id="A0A813IG05"/>
<evidence type="ECO:0000313" key="3">
    <source>
        <dbReference type="EMBL" id="CAE8601154.1"/>
    </source>
</evidence>
<accession>A0A813IG05</accession>
<sequence length="161" mass="17707">LWLARHRKRELGTGAPVQPAAGRKQAPLQQAAGSKEAPAARRPALVRERSPPGQVRLFSERPIAHGIQTKVTEVFAPRRLLVKDNSAAHRGLAGVVGVKTPETHFLVEVVSAAFQGVSKLERQRQVQDLLREEFDAGLHALELTCRTPAEDERVHGGRKTR</sequence>
<evidence type="ECO:0000313" key="4">
    <source>
        <dbReference type="EMBL" id="CAE8648974.1"/>
    </source>
</evidence>
<dbReference type="SUPFAM" id="SSF82657">
    <property type="entry name" value="BolA-like"/>
    <property type="match status" value="1"/>
</dbReference>
<evidence type="ECO:0000313" key="5">
    <source>
        <dbReference type="Proteomes" id="UP000626109"/>
    </source>
</evidence>
<name>A0A813IG05_POLGL</name>
<evidence type="ECO:0008006" key="7">
    <source>
        <dbReference type="Google" id="ProtNLM"/>
    </source>
</evidence>
<evidence type="ECO:0000313" key="6">
    <source>
        <dbReference type="Proteomes" id="UP000654075"/>
    </source>
</evidence>
<dbReference type="Gene3D" id="3.30.300.90">
    <property type="entry name" value="BolA-like"/>
    <property type="match status" value="1"/>
</dbReference>
<dbReference type="OrthoDB" id="4983at2759"/>
<keyword evidence="6" id="KW-1185">Reference proteome</keyword>
<comment type="caution">
    <text evidence="4">The sequence shown here is derived from an EMBL/GenBank/DDBJ whole genome shotgun (WGS) entry which is preliminary data.</text>
</comment>
<dbReference type="InterPro" id="IPR036065">
    <property type="entry name" value="BolA-like_sf"/>
</dbReference>
<reference evidence="4" key="1">
    <citation type="submission" date="2021-02" db="EMBL/GenBank/DDBJ databases">
        <authorList>
            <person name="Dougan E. K."/>
            <person name="Rhodes N."/>
            <person name="Thang M."/>
            <person name="Chan C."/>
        </authorList>
    </citation>
    <scope>NUCLEOTIDE SEQUENCE</scope>
</reference>
<comment type="similarity">
    <text evidence="1">Belongs to the BolA/IbaG family.</text>
</comment>
<feature type="non-terminal residue" evidence="4">
    <location>
        <position position="161"/>
    </location>
</feature>
<gene>
    <name evidence="3" type="ORF">PGLA1383_LOCUS19450</name>
    <name evidence="4" type="ORF">PGLA2088_LOCUS7044</name>
</gene>
<evidence type="ECO:0000256" key="1">
    <source>
        <dbReference type="RuleBase" id="RU003860"/>
    </source>
</evidence>
<dbReference type="GO" id="GO:0016226">
    <property type="term" value="P:iron-sulfur cluster assembly"/>
    <property type="evidence" value="ECO:0007669"/>
    <property type="project" value="TreeGrafter"/>
</dbReference>
<protein>
    <recommendedName>
        <fullName evidence="7">BolA-like protein</fullName>
    </recommendedName>
</protein>
<dbReference type="PANTHER" id="PTHR46230">
    <property type="match status" value="1"/>
</dbReference>
<feature type="region of interest" description="Disordered" evidence="2">
    <location>
        <begin position="1"/>
        <end position="52"/>
    </location>
</feature>